<keyword evidence="3" id="KW-0121">Carboxypeptidase</keyword>
<reference evidence="3 4" key="1">
    <citation type="submission" date="2016-10" db="EMBL/GenBank/DDBJ databases">
        <authorList>
            <person name="de Groot N.N."/>
        </authorList>
    </citation>
    <scope>NUCLEOTIDE SEQUENCE [LARGE SCALE GENOMIC DNA]</scope>
    <source>
        <strain evidence="3 4">DSM 45610</strain>
    </source>
</reference>
<evidence type="ECO:0000313" key="3">
    <source>
        <dbReference type="EMBL" id="SDW29774.1"/>
    </source>
</evidence>
<keyword evidence="3" id="KW-0645">Protease</keyword>
<proteinExistence type="inferred from homology"/>
<dbReference type="Proteomes" id="UP000198534">
    <property type="component" value="Unassembled WGS sequence"/>
</dbReference>
<name>A0A1H2SF67_9BACL</name>
<comment type="similarity">
    <text evidence="1">Belongs to the peptidase S13 family.</text>
</comment>
<dbReference type="RefSeq" id="WP_091735960.1">
    <property type="nucleotide sequence ID" value="NZ_FNNQ01000002.1"/>
</dbReference>
<dbReference type="OrthoDB" id="9802627at2"/>
<sequence length="955" mass="103929">MWSQWRWWCSLWVIVGLTVGLVPVSMTTEAADDPDKRLEQRLLTIVRGMEEQPRAAGMSVAFNVVSLKDRRVMASYHPKKTLVPGSVARLWTAGASLHTWPGTHRFSSGLYTRGKVKRGDLQGDVIIKGGGDPTLDVAEVDKLARDLKERGIRRVEGDLLVDDTRFDPTRLGISWMWDQESYPASAPIGALAVHGNTVDVTVKPGHLGGKPGVRVSPASQNFQVINQASTSVVGESLAVSRTRAKNELVVTGKISKMHPPIHRRRTVNDPSLFAGKVFQERMERVGIHFASSSQVKRGSAPKGNPLLVHQSPSIKKIVSRMKSEKHSLIGEMLLRQLAVEAGEVGSDTEGIDVLSQYAKEQVGVEDTFQPKDGSGLSRMSVMSPRQLTSLMQKAQKPVTPLLTTAGRGVLKDRMDGTPAEGRLQAYPVDGSGISGLTGIVQNRQGEKVAFSVMVNGVNQQSVADDMEDQIGATLASYPNIPASKPLPKKRTYPLSGILDPLVESEGYEGLQTNMVVRSLDTGEEMYARSGTTHLTPASNTKLLTSTAAFDALGEDYRFRTELVAEGDVGNGTLNGDLILKGYGDPTLATEGSLRVQEGPTIEGMVKDLKEKGISRIEGNVAVDSTAFSDEVYGKGWASDNENEYYQPQITALSLNRGTVRFDYLPGEKEGEPARWTVTPKTKSIQVEANVTTGAAGSKNTFKIERERGTNHIRLSGSLPLDFKGDYTRVPVENPHLYAGTILKETLTQEGIKVIDSSPVVEKQVPQGKKAFAVYQSPPLSEVARYLNKASDNFYAEMILKTLGSEKRGRGSAATGLAVVKSYLRRIHLPGNKRIEDGSGLTRYNFVSPEQLVSLLAVQKKATYFDAFYQTLPVAGKDGSLANRMKNTLAANNLRGKTGSLTHVSTLAGYVRTKDNEWLAYSIMMNGYTAKSETSLQDKIGVALAGYSRKGKAHIQ</sequence>
<dbReference type="InterPro" id="IPR000667">
    <property type="entry name" value="Peptidase_S13"/>
</dbReference>
<protein>
    <submittedName>
        <fullName evidence="3">D-alanyl-D-alanine carboxypeptidase, serine-type, PBP4 family</fullName>
    </submittedName>
</protein>
<dbReference type="GO" id="GO:0004185">
    <property type="term" value="F:serine-type carboxypeptidase activity"/>
    <property type="evidence" value="ECO:0007669"/>
    <property type="project" value="InterPro"/>
</dbReference>
<evidence type="ECO:0000256" key="2">
    <source>
        <dbReference type="ARBA" id="ARBA00022801"/>
    </source>
</evidence>
<dbReference type="InterPro" id="IPR012338">
    <property type="entry name" value="Beta-lactam/transpept-like"/>
</dbReference>
<dbReference type="AlphaFoldDB" id="A0A1H2SF67"/>
<dbReference type="Gene3D" id="3.40.710.10">
    <property type="entry name" value="DD-peptidase/beta-lactamase superfamily"/>
    <property type="match status" value="3"/>
</dbReference>
<dbReference type="EMBL" id="FNNQ01000002">
    <property type="protein sequence ID" value="SDW29774.1"/>
    <property type="molecule type" value="Genomic_DNA"/>
</dbReference>
<dbReference type="GO" id="GO:0006508">
    <property type="term" value="P:proteolysis"/>
    <property type="evidence" value="ECO:0007669"/>
    <property type="project" value="InterPro"/>
</dbReference>
<dbReference type="Pfam" id="PF02113">
    <property type="entry name" value="Peptidase_S13"/>
    <property type="match status" value="2"/>
</dbReference>
<evidence type="ECO:0000313" key="4">
    <source>
        <dbReference type="Proteomes" id="UP000198534"/>
    </source>
</evidence>
<dbReference type="SUPFAM" id="SSF56601">
    <property type="entry name" value="beta-lactamase/transpeptidase-like"/>
    <property type="match status" value="2"/>
</dbReference>
<gene>
    <name evidence="3" type="ORF">SAMN05444487_102185</name>
</gene>
<accession>A0A1H2SF67</accession>
<dbReference type="STRING" id="1048340.SAMN05444487_102185"/>
<dbReference type="PRINTS" id="PR00922">
    <property type="entry name" value="DADACBPTASE3"/>
</dbReference>
<keyword evidence="2" id="KW-0378">Hydrolase</keyword>
<dbReference type="PANTHER" id="PTHR30023:SF0">
    <property type="entry name" value="PENICILLIN-SENSITIVE CARBOXYPEPTIDASE A"/>
    <property type="match status" value="1"/>
</dbReference>
<organism evidence="3 4">
    <name type="scientific">Marininema mesophilum</name>
    <dbReference type="NCBI Taxonomy" id="1048340"/>
    <lineage>
        <taxon>Bacteria</taxon>
        <taxon>Bacillati</taxon>
        <taxon>Bacillota</taxon>
        <taxon>Bacilli</taxon>
        <taxon>Bacillales</taxon>
        <taxon>Thermoactinomycetaceae</taxon>
        <taxon>Marininema</taxon>
    </lineage>
</organism>
<keyword evidence="4" id="KW-1185">Reference proteome</keyword>
<dbReference type="PANTHER" id="PTHR30023">
    <property type="entry name" value="D-ALANYL-D-ALANINE CARBOXYPEPTIDASE"/>
    <property type="match status" value="1"/>
</dbReference>
<dbReference type="NCBIfam" id="TIGR00666">
    <property type="entry name" value="PBP4"/>
    <property type="match status" value="2"/>
</dbReference>
<evidence type="ECO:0000256" key="1">
    <source>
        <dbReference type="ARBA" id="ARBA00006096"/>
    </source>
</evidence>
<dbReference type="GO" id="GO:0000270">
    <property type="term" value="P:peptidoglycan metabolic process"/>
    <property type="evidence" value="ECO:0007669"/>
    <property type="project" value="TreeGrafter"/>
</dbReference>
<dbReference type="Gene3D" id="3.50.80.20">
    <property type="entry name" value="D-Ala-D-Ala carboxypeptidase C, peptidase S13"/>
    <property type="match status" value="2"/>
</dbReference>